<accession>A0ABU5MUK8</accession>
<keyword evidence="1" id="KW-0472">Membrane</keyword>
<keyword evidence="1" id="KW-1133">Transmembrane helix</keyword>
<dbReference type="EMBL" id="JARVCO010000006">
    <property type="protein sequence ID" value="MDZ8117873.1"/>
    <property type="molecule type" value="Genomic_DNA"/>
</dbReference>
<reference evidence="2 3" key="1">
    <citation type="journal article" date="2024" name="Appl. Environ. Microbiol.">
        <title>Pontiella agarivorans sp. nov., a novel marine anaerobic bacterium capable of degrading macroalgal polysaccharides and fixing nitrogen.</title>
        <authorList>
            <person name="Liu N."/>
            <person name="Kivenson V."/>
            <person name="Peng X."/>
            <person name="Cui Z."/>
            <person name="Lankiewicz T.S."/>
            <person name="Gosselin K.M."/>
            <person name="English C.J."/>
            <person name="Blair E.M."/>
            <person name="O'Malley M.A."/>
            <person name="Valentine D.L."/>
        </authorList>
    </citation>
    <scope>NUCLEOTIDE SEQUENCE [LARGE SCALE GENOMIC DNA]</scope>
    <source>
        <strain evidence="2 3">NLcol2</strain>
    </source>
</reference>
<dbReference type="Pfam" id="PF07963">
    <property type="entry name" value="N_methyl"/>
    <property type="match status" value="1"/>
</dbReference>
<dbReference type="NCBIfam" id="TIGR02532">
    <property type="entry name" value="IV_pilin_GFxxxE"/>
    <property type="match status" value="1"/>
</dbReference>
<keyword evidence="3" id="KW-1185">Reference proteome</keyword>
<name>A0ABU5MUK8_9BACT</name>
<evidence type="ECO:0000256" key="1">
    <source>
        <dbReference type="SAM" id="Phobius"/>
    </source>
</evidence>
<evidence type="ECO:0000313" key="2">
    <source>
        <dbReference type="EMBL" id="MDZ8117873.1"/>
    </source>
</evidence>
<evidence type="ECO:0000313" key="3">
    <source>
        <dbReference type="Proteomes" id="UP001290861"/>
    </source>
</evidence>
<gene>
    <name evidence="2" type="ORF">P9H32_04475</name>
</gene>
<dbReference type="RefSeq" id="WP_322607675.1">
    <property type="nucleotide sequence ID" value="NZ_JARVCO010000006.1"/>
</dbReference>
<comment type="caution">
    <text evidence="2">The sequence shown here is derived from an EMBL/GenBank/DDBJ whole genome shotgun (WGS) entry which is preliminary data.</text>
</comment>
<keyword evidence="1" id="KW-0812">Transmembrane</keyword>
<feature type="transmembrane region" description="Helical" evidence="1">
    <location>
        <begin position="12"/>
        <end position="33"/>
    </location>
</feature>
<proteinExistence type="predicted"/>
<protein>
    <submittedName>
        <fullName evidence="2">Prepilin-type N-terminal cleavage/methylation domain-containing protein</fullName>
    </submittedName>
</protein>
<dbReference type="PROSITE" id="PS00409">
    <property type="entry name" value="PROKAR_NTER_METHYL"/>
    <property type="match status" value="1"/>
</dbReference>
<dbReference type="InterPro" id="IPR012902">
    <property type="entry name" value="N_methyl_site"/>
</dbReference>
<organism evidence="2 3">
    <name type="scientific">Pontiella agarivorans</name>
    <dbReference type="NCBI Taxonomy" id="3038953"/>
    <lineage>
        <taxon>Bacteria</taxon>
        <taxon>Pseudomonadati</taxon>
        <taxon>Kiritimatiellota</taxon>
        <taxon>Kiritimatiellia</taxon>
        <taxon>Kiritimatiellales</taxon>
        <taxon>Pontiellaceae</taxon>
        <taxon>Pontiella</taxon>
    </lineage>
</organism>
<dbReference type="Proteomes" id="UP001290861">
    <property type="component" value="Unassembled WGS sequence"/>
</dbReference>
<sequence>MPPRSSRRGFTLLELMVSLVILSLVVLMISRIFTTSTSAVTRGGDDALLDEAARFVLDNLQTDISQALVRTNAPFRVDSVSVGDALYFVSTATRRQILGTPRDLAPVQIRSKQSLDLVSALNRCVVFEYIANVQTGTQTARKNLIRQSGYYNGTKPDFRSDREYTEELKDADGLTAQAVLTFMNFRINGNESNAPQPRFVDVIIGLSSARDMRQAMRIYATRGNDETEHFLATHEQVYTRRIYLPNLGTSLLEFE</sequence>